<organism evidence="2 3">
    <name type="scientific">Porites evermanni</name>
    <dbReference type="NCBI Taxonomy" id="104178"/>
    <lineage>
        <taxon>Eukaryota</taxon>
        <taxon>Metazoa</taxon>
        <taxon>Cnidaria</taxon>
        <taxon>Anthozoa</taxon>
        <taxon>Hexacorallia</taxon>
        <taxon>Scleractinia</taxon>
        <taxon>Fungiina</taxon>
        <taxon>Poritidae</taxon>
        <taxon>Porites</taxon>
    </lineage>
</organism>
<accession>A0ABN8LQS3</accession>
<evidence type="ECO:0000313" key="3">
    <source>
        <dbReference type="Proteomes" id="UP001159427"/>
    </source>
</evidence>
<evidence type="ECO:0000313" key="2">
    <source>
        <dbReference type="EMBL" id="CAH3019398.1"/>
    </source>
</evidence>
<protein>
    <submittedName>
        <fullName evidence="2">Uncharacterized protein</fullName>
    </submittedName>
</protein>
<proteinExistence type="predicted"/>
<evidence type="ECO:0000256" key="1">
    <source>
        <dbReference type="SAM" id="MobiDB-lite"/>
    </source>
</evidence>
<keyword evidence="3" id="KW-1185">Reference proteome</keyword>
<dbReference type="EMBL" id="CALNXI010000115">
    <property type="protein sequence ID" value="CAH3019398.1"/>
    <property type="molecule type" value="Genomic_DNA"/>
</dbReference>
<dbReference type="Proteomes" id="UP001159427">
    <property type="component" value="Unassembled WGS sequence"/>
</dbReference>
<reference evidence="2 3" key="1">
    <citation type="submission" date="2022-05" db="EMBL/GenBank/DDBJ databases">
        <authorList>
            <consortium name="Genoscope - CEA"/>
            <person name="William W."/>
        </authorList>
    </citation>
    <scope>NUCLEOTIDE SEQUENCE [LARGE SCALE GENOMIC DNA]</scope>
</reference>
<sequence>MRGADQICNEELWQGTSKAGEGHLAQVLWAKVKDEGFQVEVNWQDADSSSAKGFWYSFENEQDSRIMLCGGHVGRAHGKKLAELQTKSCFSKAFVDSHKKDFPQMEKLKCCCSGKKHTYVAKRNKPVCGCISPAFIQNAKRNHYCALVQAGRDPGICQELKCPGERYHSSHVLECEFHALCYEIECSGRAPGAEKVIDPGLGKGHSNLPEATFSVLTKFRAKDVNLHQKHYAASTNLGLIQANMTWYHMKRLERKRTEEGKKKWVQSKIKRTQEQTLR</sequence>
<dbReference type="PANTHER" id="PTHR34485">
    <property type="entry name" value="PROLINE-RICH, LACRIMAL 1"/>
    <property type="match status" value="1"/>
</dbReference>
<dbReference type="PANTHER" id="PTHR34485:SF2">
    <property type="entry name" value="PROLINE RICH, LACRIMAL 1"/>
    <property type="match status" value="1"/>
</dbReference>
<feature type="region of interest" description="Disordered" evidence="1">
    <location>
        <begin position="257"/>
        <end position="278"/>
    </location>
</feature>
<comment type="caution">
    <text evidence="2">The sequence shown here is derived from an EMBL/GenBank/DDBJ whole genome shotgun (WGS) entry which is preliminary data.</text>
</comment>
<gene>
    <name evidence="2" type="ORF">PEVE_00002543</name>
</gene>
<name>A0ABN8LQS3_9CNID</name>